<keyword evidence="5" id="KW-1185">Reference proteome</keyword>
<evidence type="ECO:0000256" key="1">
    <source>
        <dbReference type="ARBA" id="ARBA00022729"/>
    </source>
</evidence>
<sequence>MRKITFLLMMLLSITAFSQVEIVENFDSGSQYQLPNGWTESALYAFTASSEFACGNTGLSTTAVIAGTGTSTLTTPNYTAVTNATDLSISFSINVFEQDSQFPPRTYSPPASNWGSLVVEYTTDGGTTWTNAVTIDDSNFTYVGTTTCMTVPTVNAGALVAGSDFQARFVATSVNVNGFALMVKVDNISITQVATTVPNCDLVLLNPTDGSSTADTNVELTWQPATGIPTGYKVSVGTTSGGTDIVNEDTTTGTTYSLNGLGLLYETEYFVNIVPYNSYGDAMGCIEKSFTTRVEPIEGAACSRPHVVSSFPYLVAGGNTANYENNVNTGSCGANNTSYITSNDVFYEITPAADMSINIDLVNINNNNVGMHLMKGCPTDTDKECIGFDGEWNTSAGLGIYDAVLYAGNTYFLVLSAGGTSTTYTYDLIITQNSCINPTFTLTNVPDCGTGMFSIDVDVTSLGSATTLTLTDGTSSTAINALGLVNIGPYQSGETITVSITNDQDNSCSYTESIYFYCPPSNDECANAISLSVNTDDTCTLVTSATNAGATESMSDPASCNGNTNDVWFSFVADGSSMILEYLNVTEAIGTGGIFQSTELYEGSCGTLTSLACFTGQYAELVNLTDGNTYYLRNKTNITGEYAQNFDVCLKTPPAAPSNDECSNATILTLSTDDQCDNQATGTTLGATPSAENTCNTPTNQYKDVWYIFTPTEMAYYSFSVTTSAPASPSFSIYSGTCGALTAVSSYCSTGVQTHQLNSGESYYVMVRSNSTSPGFEFNLCVWQLPPAVSNDECSNPTILLESIDSNGNNAISGTLDNSYPSSESCSSNNRTIWYSFTPTYTGLYNFNLTQTTGYPSFTVYNTDDCLLTSGNYVSGFYCYNSGLKTAEVVAGTTYLIAIHGSRTQASAFDLMVYPDPSLSIESTIFETFKYYPNPVVNTLTVEAKNTISKVSVYNIVGQQVLMVNPNSIKSTIDMDGLKDGVYFVTVTIDGAQKTIKVVKR</sequence>
<dbReference type="PROSITE" id="PS50853">
    <property type="entry name" value="FN3"/>
    <property type="match status" value="1"/>
</dbReference>
<dbReference type="Proteomes" id="UP000324550">
    <property type="component" value="Unassembled WGS sequence"/>
</dbReference>
<evidence type="ECO:0000256" key="2">
    <source>
        <dbReference type="SAM" id="SignalP"/>
    </source>
</evidence>
<gene>
    <name evidence="4" type="ORF">FVF61_05635</name>
</gene>
<evidence type="ECO:0000313" key="5">
    <source>
        <dbReference type="Proteomes" id="UP000324550"/>
    </source>
</evidence>
<name>A0A5D0GDC3_9FLAO</name>
<feature type="chain" id="PRO_5023108696" evidence="2">
    <location>
        <begin position="19"/>
        <end position="1001"/>
    </location>
</feature>
<dbReference type="Pfam" id="PF23759">
    <property type="entry name" value="GBD_T9SS_assoc"/>
    <property type="match status" value="3"/>
</dbReference>
<feature type="domain" description="Fibronectin type-III" evidence="3">
    <location>
        <begin position="203"/>
        <end position="295"/>
    </location>
</feature>
<evidence type="ECO:0000259" key="3">
    <source>
        <dbReference type="PROSITE" id="PS50853"/>
    </source>
</evidence>
<dbReference type="Gene3D" id="2.60.120.260">
    <property type="entry name" value="Galactose-binding domain-like"/>
    <property type="match status" value="1"/>
</dbReference>
<dbReference type="Pfam" id="PF18962">
    <property type="entry name" value="Por_Secre_tail"/>
    <property type="match status" value="1"/>
</dbReference>
<dbReference type="EMBL" id="VSFC01000029">
    <property type="protein sequence ID" value="TYA56720.1"/>
    <property type="molecule type" value="Genomic_DNA"/>
</dbReference>
<dbReference type="InterPro" id="IPR036116">
    <property type="entry name" value="FN3_sf"/>
</dbReference>
<dbReference type="InterPro" id="IPR013783">
    <property type="entry name" value="Ig-like_fold"/>
</dbReference>
<reference evidence="4 5" key="1">
    <citation type="submission" date="2019-08" db="EMBL/GenBank/DDBJ databases">
        <title>Formosa sediminis sp. nov., isolated from marine sediment.</title>
        <authorList>
            <person name="Cao W.R."/>
        </authorList>
    </citation>
    <scope>NUCLEOTIDE SEQUENCE [LARGE SCALE GENOMIC DNA]</scope>
    <source>
        <strain evidence="4 5">1494</strain>
    </source>
</reference>
<accession>A0A5D0GDC3</accession>
<comment type="caution">
    <text evidence="4">The sequence shown here is derived from an EMBL/GenBank/DDBJ whole genome shotgun (WGS) entry which is preliminary data.</text>
</comment>
<dbReference type="InterPro" id="IPR026444">
    <property type="entry name" value="Secre_tail"/>
</dbReference>
<feature type="signal peptide" evidence="2">
    <location>
        <begin position="1"/>
        <end position="18"/>
    </location>
</feature>
<keyword evidence="1 2" id="KW-0732">Signal</keyword>
<dbReference type="CDD" id="cd00063">
    <property type="entry name" value="FN3"/>
    <property type="match status" value="1"/>
</dbReference>
<organism evidence="4 5">
    <name type="scientific">Formosa maritima</name>
    <dbReference type="NCBI Taxonomy" id="2592046"/>
    <lineage>
        <taxon>Bacteria</taxon>
        <taxon>Pseudomonadati</taxon>
        <taxon>Bacteroidota</taxon>
        <taxon>Flavobacteriia</taxon>
        <taxon>Flavobacteriales</taxon>
        <taxon>Flavobacteriaceae</taxon>
        <taxon>Formosa</taxon>
    </lineage>
</organism>
<dbReference type="Gene3D" id="2.60.40.10">
    <property type="entry name" value="Immunoglobulins"/>
    <property type="match status" value="1"/>
</dbReference>
<dbReference type="InterPro" id="IPR003961">
    <property type="entry name" value="FN3_dom"/>
</dbReference>
<dbReference type="NCBIfam" id="TIGR04183">
    <property type="entry name" value="Por_Secre_tail"/>
    <property type="match status" value="1"/>
</dbReference>
<proteinExistence type="predicted"/>
<dbReference type="InterPro" id="IPR056600">
    <property type="entry name" value="GBD_T9SS_assoc"/>
</dbReference>
<dbReference type="SUPFAM" id="SSF49265">
    <property type="entry name" value="Fibronectin type III"/>
    <property type="match status" value="1"/>
</dbReference>
<dbReference type="AlphaFoldDB" id="A0A5D0GDC3"/>
<dbReference type="RefSeq" id="WP_148454241.1">
    <property type="nucleotide sequence ID" value="NZ_VSFC01000029.1"/>
</dbReference>
<evidence type="ECO:0000313" key="4">
    <source>
        <dbReference type="EMBL" id="TYA56720.1"/>
    </source>
</evidence>
<protein>
    <submittedName>
        <fullName evidence="4">T9SS type A sorting domain-containing protein</fullName>
    </submittedName>
</protein>
<dbReference type="OrthoDB" id="1113525at2"/>